<dbReference type="SMART" id="SM00829">
    <property type="entry name" value="PKS_ER"/>
    <property type="match status" value="1"/>
</dbReference>
<keyword evidence="9" id="KW-1185">Reference proteome</keyword>
<dbReference type="SUPFAM" id="SSF50129">
    <property type="entry name" value="GroES-like"/>
    <property type="match status" value="1"/>
</dbReference>
<feature type="compositionally biased region" description="Polar residues" evidence="6">
    <location>
        <begin position="1"/>
        <end position="16"/>
    </location>
</feature>
<dbReference type="Pfam" id="PF13602">
    <property type="entry name" value="ADH_zinc_N_2"/>
    <property type="match status" value="1"/>
</dbReference>
<evidence type="ECO:0000259" key="7">
    <source>
        <dbReference type="SMART" id="SM00829"/>
    </source>
</evidence>
<evidence type="ECO:0000256" key="3">
    <source>
        <dbReference type="ARBA" id="ARBA00022490"/>
    </source>
</evidence>
<proteinExistence type="predicted"/>
<accession>A0A1I7AR93</accession>
<name>A0A1I7AR93_9ENTR</name>
<dbReference type="EMBL" id="FPAU01000002">
    <property type="protein sequence ID" value="SFT77435.1"/>
    <property type="molecule type" value="Genomic_DNA"/>
</dbReference>
<dbReference type="Gene3D" id="3.90.180.10">
    <property type="entry name" value="Medium-chain alcohol dehydrogenases, catalytic domain"/>
    <property type="match status" value="1"/>
</dbReference>
<evidence type="ECO:0000256" key="2">
    <source>
        <dbReference type="ARBA" id="ARBA00011881"/>
    </source>
</evidence>
<dbReference type="PROSITE" id="PS01162">
    <property type="entry name" value="QOR_ZETA_CRYSTAL"/>
    <property type="match status" value="1"/>
</dbReference>
<keyword evidence="5" id="KW-0694">RNA-binding</keyword>
<dbReference type="InterPro" id="IPR011032">
    <property type="entry name" value="GroES-like_sf"/>
</dbReference>
<keyword evidence="3" id="KW-0963">Cytoplasm</keyword>
<organism evidence="8 9">
    <name type="scientific">Kosakonia arachidis</name>
    <dbReference type="NCBI Taxonomy" id="551989"/>
    <lineage>
        <taxon>Bacteria</taxon>
        <taxon>Pseudomonadati</taxon>
        <taxon>Pseudomonadota</taxon>
        <taxon>Gammaproteobacteria</taxon>
        <taxon>Enterobacterales</taxon>
        <taxon>Enterobacteriaceae</taxon>
        <taxon>Kosakonia</taxon>
    </lineage>
</organism>
<sequence length="330" mass="34184">MSNSSSTPALSVSSRPGFSHPLRSGDSHTMKAIRYHAFGGPDELKVEEIAVPHPGPGEIRIMVHCAGVNPSDWKRREGLYRAFEDITFPLTVGVEASGIVDEIGDGVCDVAIGTAVFGFGDGTVAEKAILTHWAVKPAAVSFEVAAGLPVIVDTATRALDEVNIEAGQTLLVSGAAGGVGTAIVQLARLRGINVIGTASSPKHVYLASLGAVPATYAPGLKARITQLAPMGVDAAIDVAGSGIIAELIAIVGDPSHVLSVADFSAEQYGAKFSHGPPEQPEIAFAEVAHLCAHGLFQLPVQGVYPLEQTAEAHRVSAEGHVTGKLVMKVR</sequence>
<dbReference type="PANTHER" id="PTHR44154:SF1">
    <property type="entry name" value="QUINONE OXIDOREDUCTASE"/>
    <property type="match status" value="1"/>
</dbReference>
<evidence type="ECO:0000256" key="6">
    <source>
        <dbReference type="SAM" id="MobiDB-lite"/>
    </source>
</evidence>
<comment type="subcellular location">
    <subcellularLocation>
        <location evidence="1">Cytoplasm</location>
    </subcellularLocation>
</comment>
<evidence type="ECO:0000313" key="8">
    <source>
        <dbReference type="EMBL" id="SFT77435.1"/>
    </source>
</evidence>
<dbReference type="Pfam" id="PF08240">
    <property type="entry name" value="ADH_N"/>
    <property type="match status" value="1"/>
</dbReference>
<dbReference type="InterPro" id="IPR036291">
    <property type="entry name" value="NAD(P)-bd_dom_sf"/>
</dbReference>
<dbReference type="AlphaFoldDB" id="A0A1I7AR93"/>
<protein>
    <submittedName>
        <fullName evidence="8">NADPH:quinone reductase</fullName>
    </submittedName>
</protein>
<comment type="subunit">
    <text evidence="2">Homotetramer.</text>
</comment>
<reference evidence="9" key="1">
    <citation type="submission" date="2016-10" db="EMBL/GenBank/DDBJ databases">
        <authorList>
            <person name="Varghese N."/>
            <person name="Submissions S."/>
        </authorList>
    </citation>
    <scope>NUCLEOTIDE SEQUENCE [LARGE SCALE GENOMIC DNA]</scope>
    <source>
        <strain evidence="9">Ah-143</strain>
    </source>
</reference>
<dbReference type="SUPFAM" id="SSF51735">
    <property type="entry name" value="NAD(P)-binding Rossmann-fold domains"/>
    <property type="match status" value="1"/>
</dbReference>
<dbReference type="GO" id="GO:0005737">
    <property type="term" value="C:cytoplasm"/>
    <property type="evidence" value="ECO:0007669"/>
    <property type="project" value="UniProtKB-SubCell"/>
</dbReference>
<dbReference type="InterPro" id="IPR020843">
    <property type="entry name" value="ER"/>
</dbReference>
<dbReference type="Proteomes" id="UP000199187">
    <property type="component" value="Unassembled WGS sequence"/>
</dbReference>
<dbReference type="InterPro" id="IPR051603">
    <property type="entry name" value="Zinc-ADH_QOR/CCCR"/>
</dbReference>
<dbReference type="InterPro" id="IPR002364">
    <property type="entry name" value="Quin_OxRdtase/zeta-crystal_CS"/>
</dbReference>
<dbReference type="GO" id="GO:0003723">
    <property type="term" value="F:RNA binding"/>
    <property type="evidence" value="ECO:0007669"/>
    <property type="project" value="UniProtKB-KW"/>
</dbReference>
<dbReference type="GO" id="GO:0016491">
    <property type="term" value="F:oxidoreductase activity"/>
    <property type="evidence" value="ECO:0007669"/>
    <property type="project" value="InterPro"/>
</dbReference>
<dbReference type="GO" id="GO:0008270">
    <property type="term" value="F:zinc ion binding"/>
    <property type="evidence" value="ECO:0007669"/>
    <property type="project" value="InterPro"/>
</dbReference>
<dbReference type="PANTHER" id="PTHR44154">
    <property type="entry name" value="QUINONE OXIDOREDUCTASE"/>
    <property type="match status" value="1"/>
</dbReference>
<feature type="domain" description="Enoyl reductase (ER)" evidence="7">
    <location>
        <begin position="39"/>
        <end position="327"/>
    </location>
</feature>
<evidence type="ECO:0000313" key="9">
    <source>
        <dbReference type="Proteomes" id="UP000199187"/>
    </source>
</evidence>
<evidence type="ECO:0000256" key="4">
    <source>
        <dbReference type="ARBA" id="ARBA00022857"/>
    </source>
</evidence>
<feature type="region of interest" description="Disordered" evidence="6">
    <location>
        <begin position="1"/>
        <end position="25"/>
    </location>
</feature>
<gene>
    <name evidence="8" type="ORF">SAMN05192562_10222</name>
</gene>
<evidence type="ECO:0000256" key="1">
    <source>
        <dbReference type="ARBA" id="ARBA00004496"/>
    </source>
</evidence>
<dbReference type="InterPro" id="IPR013154">
    <property type="entry name" value="ADH-like_N"/>
</dbReference>
<dbReference type="CDD" id="cd05289">
    <property type="entry name" value="MDR_like_2"/>
    <property type="match status" value="1"/>
</dbReference>
<keyword evidence="4" id="KW-0521">NADP</keyword>
<evidence type="ECO:0000256" key="5">
    <source>
        <dbReference type="ARBA" id="ARBA00022884"/>
    </source>
</evidence>
<dbReference type="Gene3D" id="3.40.50.720">
    <property type="entry name" value="NAD(P)-binding Rossmann-like Domain"/>
    <property type="match status" value="1"/>
</dbReference>